<protein>
    <submittedName>
        <fullName evidence="3">Uncharacterized protein</fullName>
    </submittedName>
</protein>
<dbReference type="EMBL" id="JAVFKN010000054">
    <property type="protein sequence ID" value="MDQ5770988.1"/>
    <property type="molecule type" value="Genomic_DNA"/>
</dbReference>
<evidence type="ECO:0000313" key="4">
    <source>
        <dbReference type="EMBL" id="WML85865.1"/>
    </source>
</evidence>
<dbReference type="AlphaFoldDB" id="A0AA51MJM9"/>
<evidence type="ECO:0000313" key="1">
    <source>
        <dbReference type="EMBL" id="MDQ5770988.1"/>
    </source>
</evidence>
<name>A0AA51MJM9_9GAMM</name>
<keyword evidence="7" id="KW-1185">Reference proteome</keyword>
<evidence type="ECO:0000313" key="7">
    <source>
        <dbReference type="Proteomes" id="UP001223336"/>
    </source>
</evidence>
<proteinExistence type="predicted"/>
<gene>
    <name evidence="1" type="ORF">RCC75_20860</name>
    <name evidence="2" type="ORF">RCG00_12245</name>
    <name evidence="3" type="ORF">RCG00_12265</name>
    <name evidence="4" type="ORF">RCG00_16365</name>
    <name evidence="5" type="ORF">RCG00_16385</name>
    <name evidence="6" type="ORF">RCG00_16405</name>
</gene>
<evidence type="ECO:0000313" key="5">
    <source>
        <dbReference type="EMBL" id="WML85869.1"/>
    </source>
</evidence>
<dbReference type="EMBL" id="CP133217">
    <property type="protein sequence ID" value="WML85869.1"/>
    <property type="molecule type" value="Genomic_DNA"/>
</dbReference>
<evidence type="ECO:0000313" key="2">
    <source>
        <dbReference type="EMBL" id="WML85076.1"/>
    </source>
</evidence>
<dbReference type="EMBL" id="CP133217">
    <property type="protein sequence ID" value="WML85873.1"/>
    <property type="molecule type" value="Genomic_DNA"/>
</dbReference>
<organism evidence="3">
    <name type="scientific">Thiothrix subterranea</name>
    <dbReference type="NCBI Taxonomy" id="2735563"/>
    <lineage>
        <taxon>Bacteria</taxon>
        <taxon>Pseudomonadati</taxon>
        <taxon>Pseudomonadota</taxon>
        <taxon>Gammaproteobacteria</taxon>
        <taxon>Thiotrichales</taxon>
        <taxon>Thiotrichaceae</taxon>
        <taxon>Thiothrix</taxon>
    </lineage>
</organism>
<dbReference type="EMBL" id="CP133217">
    <property type="protein sequence ID" value="WML85080.1"/>
    <property type="molecule type" value="Genomic_DNA"/>
</dbReference>
<reference evidence="3 7" key="1">
    <citation type="submission" date="2023-08" db="EMBL/GenBank/DDBJ databases">
        <title>New molecular markers tilS and rpoB for phylogenetic and monitoring studies of the genus Thiothrix biodiversity.</title>
        <authorList>
            <person name="Ravin N.V."/>
            <person name="Smolyakov D."/>
            <person name="Markov N.D."/>
            <person name="Beletsky A.V."/>
            <person name="Mardanov A.V."/>
            <person name="Rudenko T.S."/>
            <person name="Grabovich M.Y."/>
        </authorList>
    </citation>
    <scope>NUCLEOTIDE SEQUENCE</scope>
    <source>
        <strain evidence="3">DNT52</strain>
        <strain evidence="1 7">H33</strain>
    </source>
</reference>
<sequence>MKGFLAAQIGYYLELSVLQSRAGYYIGTSQDFIPVSRESVEYFKTQAEAQAALENNSFTQRLSS</sequence>
<accession>A0AA51MJM9</accession>
<evidence type="ECO:0000313" key="6">
    <source>
        <dbReference type="EMBL" id="WML85873.1"/>
    </source>
</evidence>
<dbReference type="Proteomes" id="UP001223336">
    <property type="component" value="Unassembled WGS sequence"/>
</dbReference>
<dbReference type="Proteomes" id="UP001229862">
    <property type="component" value="Chromosome"/>
</dbReference>
<dbReference type="EMBL" id="CP133217">
    <property type="protein sequence ID" value="WML85076.1"/>
    <property type="molecule type" value="Genomic_DNA"/>
</dbReference>
<evidence type="ECO:0000313" key="3">
    <source>
        <dbReference type="EMBL" id="WML85080.1"/>
    </source>
</evidence>
<dbReference type="EMBL" id="CP133217">
    <property type="protein sequence ID" value="WML85865.1"/>
    <property type="molecule type" value="Genomic_DNA"/>
</dbReference>